<feature type="transmembrane region" description="Helical" evidence="2">
    <location>
        <begin position="325"/>
        <end position="347"/>
    </location>
</feature>
<dbReference type="InterPro" id="IPR000883">
    <property type="entry name" value="Cyt_C_Oxase_1"/>
</dbReference>
<keyword evidence="1" id="KW-0813">Transport</keyword>
<dbReference type="Pfam" id="PF00115">
    <property type="entry name" value="COX1"/>
    <property type="match status" value="1"/>
</dbReference>
<evidence type="ECO:0000313" key="4">
    <source>
        <dbReference type="EMBL" id="GGD34477.1"/>
    </source>
</evidence>
<dbReference type="GO" id="GO:0009060">
    <property type="term" value="P:aerobic respiration"/>
    <property type="evidence" value="ECO:0007669"/>
    <property type="project" value="InterPro"/>
</dbReference>
<feature type="transmembrane region" description="Helical" evidence="2">
    <location>
        <begin position="147"/>
        <end position="169"/>
    </location>
</feature>
<feature type="transmembrane region" description="Helical" evidence="2">
    <location>
        <begin position="362"/>
        <end position="387"/>
    </location>
</feature>
<name>A0A916Y8Y2_9FLAO</name>
<reference evidence="4" key="2">
    <citation type="submission" date="2020-09" db="EMBL/GenBank/DDBJ databases">
        <authorList>
            <person name="Sun Q."/>
            <person name="Zhou Y."/>
        </authorList>
    </citation>
    <scope>NUCLEOTIDE SEQUENCE</scope>
    <source>
        <strain evidence="4">CGMCC 1.12506</strain>
    </source>
</reference>
<keyword evidence="2" id="KW-1133">Transmembrane helix</keyword>
<dbReference type="InterPro" id="IPR036927">
    <property type="entry name" value="Cyt_c_oxase-like_su1_sf"/>
</dbReference>
<evidence type="ECO:0000313" key="5">
    <source>
        <dbReference type="Proteomes" id="UP000625735"/>
    </source>
</evidence>
<feature type="transmembrane region" description="Helical" evidence="2">
    <location>
        <begin position="55"/>
        <end position="71"/>
    </location>
</feature>
<protein>
    <submittedName>
        <fullName evidence="4">Nitric oxide reductase</fullName>
    </submittedName>
</protein>
<keyword evidence="1" id="KW-0249">Electron transport</keyword>
<feature type="transmembrane region" description="Helical" evidence="2">
    <location>
        <begin position="290"/>
        <end position="313"/>
    </location>
</feature>
<feature type="transmembrane region" description="Helical" evidence="2">
    <location>
        <begin position="118"/>
        <end position="135"/>
    </location>
</feature>
<keyword evidence="1" id="KW-0679">Respiratory chain</keyword>
<dbReference type="GO" id="GO:0004129">
    <property type="term" value="F:cytochrome-c oxidase activity"/>
    <property type="evidence" value="ECO:0007669"/>
    <property type="project" value="InterPro"/>
</dbReference>
<feature type="transmembrane region" description="Helical" evidence="2">
    <location>
        <begin position="189"/>
        <end position="208"/>
    </location>
</feature>
<proteinExistence type="predicted"/>
<organism evidence="4 5">
    <name type="scientific">Flavobacterium orientale</name>
    <dbReference type="NCBI Taxonomy" id="1756020"/>
    <lineage>
        <taxon>Bacteria</taxon>
        <taxon>Pseudomonadati</taxon>
        <taxon>Bacteroidota</taxon>
        <taxon>Flavobacteriia</taxon>
        <taxon>Flavobacteriales</taxon>
        <taxon>Flavobacteriaceae</taxon>
        <taxon>Flavobacterium</taxon>
    </lineage>
</organism>
<keyword evidence="2" id="KW-0472">Membrane</keyword>
<dbReference type="PROSITE" id="PS50855">
    <property type="entry name" value="COX1"/>
    <property type="match status" value="1"/>
</dbReference>
<dbReference type="Gene3D" id="1.20.210.10">
    <property type="entry name" value="Cytochrome c oxidase-like, subunit I domain"/>
    <property type="match status" value="1"/>
</dbReference>
<dbReference type="GO" id="GO:0020037">
    <property type="term" value="F:heme binding"/>
    <property type="evidence" value="ECO:0007669"/>
    <property type="project" value="InterPro"/>
</dbReference>
<feature type="transmembrane region" description="Helical" evidence="2">
    <location>
        <begin position="83"/>
        <end position="103"/>
    </location>
</feature>
<dbReference type="Proteomes" id="UP000625735">
    <property type="component" value="Unassembled WGS sequence"/>
</dbReference>
<evidence type="ECO:0000256" key="2">
    <source>
        <dbReference type="SAM" id="Phobius"/>
    </source>
</evidence>
<feature type="transmembrane region" description="Helical" evidence="2">
    <location>
        <begin position="220"/>
        <end position="237"/>
    </location>
</feature>
<dbReference type="EMBL" id="BMFG01000012">
    <property type="protein sequence ID" value="GGD34477.1"/>
    <property type="molecule type" value="Genomic_DNA"/>
</dbReference>
<dbReference type="SUPFAM" id="SSF81442">
    <property type="entry name" value="Cytochrome c oxidase subunit I-like"/>
    <property type="match status" value="1"/>
</dbReference>
<keyword evidence="2" id="KW-0812">Transmembrane</keyword>
<sequence length="446" mass="51620">MIKMKSGIWVLRLALLLLFLGVLFGFLASFAYRLSDAKSDFIGFLKLRPLHVTSAYFGIVLGGLACVALAIQRDAVQRSATRLLKVHLLLWLVALVGIFYSYLTGDFGGREYWEFKPIWALPILLSYFVFLVYFLKNVGSYKSWPVYYWMWFTGIVFFAFIFIENYLWLFPYFREHLIADMTIQWKVNGSIVGAVNQIIYGLAFYLMTKISGNEKMGHSKLIFAMYFLGLFNLMFNWGHHIYILPTDRYIHHISYIVSMTEWVILIRIFYNWNQQLNENRTHYYFFPYRFLMAADYWVIINLAIALLMSIPAFNLYTHGTQITVAHAMGTTIGINTMIVLGGAFYFIKPTFESGKALMRMTLVFWTTQIALLLFLITLAGMGIQRALWQAGISGAAFGQMMLKSRPWMIGFIITGTLLFVSLASVVLYLLFHSFKTKATYQLHRKV</sequence>
<accession>A0A916Y8Y2</accession>
<feature type="transmembrane region" description="Helical" evidence="2">
    <location>
        <begin position="407"/>
        <end position="431"/>
    </location>
</feature>
<keyword evidence="5" id="KW-1185">Reference proteome</keyword>
<reference evidence="4" key="1">
    <citation type="journal article" date="2014" name="Int. J. Syst. Evol. Microbiol.">
        <title>Complete genome sequence of Corynebacterium casei LMG S-19264T (=DSM 44701T), isolated from a smear-ripened cheese.</title>
        <authorList>
            <consortium name="US DOE Joint Genome Institute (JGI-PGF)"/>
            <person name="Walter F."/>
            <person name="Albersmeier A."/>
            <person name="Kalinowski J."/>
            <person name="Ruckert C."/>
        </authorList>
    </citation>
    <scope>NUCLEOTIDE SEQUENCE</scope>
    <source>
        <strain evidence="4">CGMCC 1.12506</strain>
    </source>
</reference>
<evidence type="ECO:0000256" key="1">
    <source>
        <dbReference type="ARBA" id="ARBA00022660"/>
    </source>
</evidence>
<gene>
    <name evidence="4" type="primary">norB</name>
    <name evidence="4" type="ORF">GCM10011343_25450</name>
</gene>
<comment type="caution">
    <text evidence="4">The sequence shown here is derived from an EMBL/GenBank/DDBJ whole genome shotgun (WGS) entry which is preliminary data.</text>
</comment>
<feature type="transmembrane region" description="Helical" evidence="2">
    <location>
        <begin position="249"/>
        <end position="270"/>
    </location>
</feature>
<dbReference type="AlphaFoldDB" id="A0A916Y8Y2"/>
<dbReference type="GO" id="GO:0016020">
    <property type="term" value="C:membrane"/>
    <property type="evidence" value="ECO:0007669"/>
    <property type="project" value="InterPro"/>
</dbReference>
<feature type="domain" description="Cytochrome oxidase subunit I profile" evidence="3">
    <location>
        <begin position="185"/>
        <end position="446"/>
    </location>
</feature>
<dbReference type="InterPro" id="IPR023616">
    <property type="entry name" value="Cyt_c_oxase-like_su1_dom"/>
</dbReference>
<evidence type="ECO:0000259" key="3">
    <source>
        <dbReference type="PROSITE" id="PS50855"/>
    </source>
</evidence>